<dbReference type="Pfam" id="PF13432">
    <property type="entry name" value="TPR_16"/>
    <property type="match status" value="1"/>
</dbReference>
<feature type="signal peptide" evidence="1">
    <location>
        <begin position="1"/>
        <end position="31"/>
    </location>
</feature>
<evidence type="ECO:0000256" key="1">
    <source>
        <dbReference type="SAM" id="SignalP"/>
    </source>
</evidence>
<protein>
    <submittedName>
        <fullName evidence="2">Uncharacterized protein</fullName>
    </submittedName>
</protein>
<dbReference type="SUPFAM" id="SSF48452">
    <property type="entry name" value="TPR-like"/>
    <property type="match status" value="2"/>
</dbReference>
<keyword evidence="1" id="KW-0732">Signal</keyword>
<evidence type="ECO:0000313" key="3">
    <source>
        <dbReference type="Proteomes" id="UP000016930"/>
    </source>
</evidence>
<dbReference type="InterPro" id="IPR052758">
    <property type="entry name" value="SRC_co-chaperone"/>
</dbReference>
<dbReference type="InterPro" id="IPR019734">
    <property type="entry name" value="TPR_rpt"/>
</dbReference>
<dbReference type="AlphaFoldDB" id="M2QEL9"/>
<dbReference type="EMBL" id="KB446156">
    <property type="protein sequence ID" value="EMD30435.1"/>
    <property type="molecule type" value="Genomic_DNA"/>
</dbReference>
<reference evidence="2 3" key="1">
    <citation type="journal article" date="2012" name="Proc. Natl. Acad. Sci. U.S.A.">
        <title>Comparative genomics of Ceriporiopsis subvermispora and Phanerochaete chrysosporium provide insight into selective ligninolysis.</title>
        <authorList>
            <person name="Fernandez-Fueyo E."/>
            <person name="Ruiz-Duenas F.J."/>
            <person name="Ferreira P."/>
            <person name="Floudas D."/>
            <person name="Hibbett D.S."/>
            <person name="Canessa P."/>
            <person name="Larrondo L.F."/>
            <person name="James T.Y."/>
            <person name="Seelenfreund D."/>
            <person name="Lobos S."/>
            <person name="Polanco R."/>
            <person name="Tello M."/>
            <person name="Honda Y."/>
            <person name="Watanabe T."/>
            <person name="Watanabe T."/>
            <person name="Ryu J.S."/>
            <person name="Kubicek C.P."/>
            <person name="Schmoll M."/>
            <person name="Gaskell J."/>
            <person name="Hammel K.E."/>
            <person name="St John F.J."/>
            <person name="Vanden Wymelenberg A."/>
            <person name="Sabat G."/>
            <person name="Splinter BonDurant S."/>
            <person name="Syed K."/>
            <person name="Yadav J.S."/>
            <person name="Doddapaneni H."/>
            <person name="Subramanian V."/>
            <person name="Lavin J.L."/>
            <person name="Oguiza J.A."/>
            <person name="Perez G."/>
            <person name="Pisabarro A.G."/>
            <person name="Ramirez L."/>
            <person name="Santoyo F."/>
            <person name="Master E."/>
            <person name="Coutinho P.M."/>
            <person name="Henrissat B."/>
            <person name="Lombard V."/>
            <person name="Magnuson J.K."/>
            <person name="Kuees U."/>
            <person name="Hori C."/>
            <person name="Igarashi K."/>
            <person name="Samejima M."/>
            <person name="Held B.W."/>
            <person name="Barry K.W."/>
            <person name="LaButti K.M."/>
            <person name="Lapidus A."/>
            <person name="Lindquist E.A."/>
            <person name="Lucas S.M."/>
            <person name="Riley R."/>
            <person name="Salamov A.A."/>
            <person name="Hoffmeister D."/>
            <person name="Schwenk D."/>
            <person name="Hadar Y."/>
            <person name="Yarden O."/>
            <person name="de Vries R.P."/>
            <person name="Wiebenga A."/>
            <person name="Stenlid J."/>
            <person name="Eastwood D."/>
            <person name="Grigoriev I.V."/>
            <person name="Berka R.M."/>
            <person name="Blanchette R.A."/>
            <person name="Kersten P."/>
            <person name="Martinez A.T."/>
            <person name="Vicuna R."/>
            <person name="Cullen D."/>
        </authorList>
    </citation>
    <scope>NUCLEOTIDE SEQUENCE [LARGE SCALE GENOMIC DNA]</scope>
    <source>
        <strain evidence="2 3">B</strain>
    </source>
</reference>
<name>M2QEL9_CERS8</name>
<organism evidence="2 3">
    <name type="scientific">Ceriporiopsis subvermispora (strain B)</name>
    <name type="common">White-rot fungus</name>
    <name type="synonym">Gelatoporia subvermispora</name>
    <dbReference type="NCBI Taxonomy" id="914234"/>
    <lineage>
        <taxon>Eukaryota</taxon>
        <taxon>Fungi</taxon>
        <taxon>Dikarya</taxon>
        <taxon>Basidiomycota</taxon>
        <taxon>Agaricomycotina</taxon>
        <taxon>Agaricomycetes</taxon>
        <taxon>Polyporales</taxon>
        <taxon>Gelatoporiaceae</taxon>
        <taxon>Gelatoporia</taxon>
    </lineage>
</organism>
<keyword evidence="3" id="KW-1185">Reference proteome</keyword>
<dbReference type="PANTHER" id="PTHR44200">
    <property type="entry name" value="DNAJ HOMOLOG SUBFAMILY C MEMBER 7"/>
    <property type="match status" value="1"/>
</dbReference>
<dbReference type="Gene3D" id="1.25.40.10">
    <property type="entry name" value="Tetratricopeptide repeat domain"/>
    <property type="match status" value="1"/>
</dbReference>
<dbReference type="HOGENOM" id="CLU_1664864_0_0_1"/>
<dbReference type="STRING" id="914234.M2QEL9"/>
<dbReference type="PANTHER" id="PTHR44200:SF1">
    <property type="entry name" value="DNAJ HOMOLOG SUBFAMILY C MEMBER 7"/>
    <property type="match status" value="1"/>
</dbReference>
<evidence type="ECO:0000313" key="2">
    <source>
        <dbReference type="EMBL" id="EMD30435.1"/>
    </source>
</evidence>
<dbReference type="InterPro" id="IPR011990">
    <property type="entry name" value="TPR-like_helical_dom_sf"/>
</dbReference>
<gene>
    <name evidence="2" type="ORF">CERSUDRAFT_101383</name>
</gene>
<dbReference type="OrthoDB" id="10250354at2759"/>
<dbReference type="Proteomes" id="UP000016930">
    <property type="component" value="Unassembled WGS sequence"/>
</dbReference>
<proteinExistence type="predicted"/>
<feature type="chain" id="PRO_5004022971" evidence="1">
    <location>
        <begin position="32"/>
        <end position="159"/>
    </location>
</feature>
<dbReference type="SMART" id="SM00028">
    <property type="entry name" value="TPR"/>
    <property type="match status" value="3"/>
</dbReference>
<sequence length="159" mass="17847">MQRARQRKPNSPEVITLRGLILFLTSKTAQAVQHAQSALRLDPGYEPALRLRKRVKDVERLKEEGNVAFKTGKLDEAVEKYGEALERIGEDEEEGKGGQMRALLLSNRATTLVKLSRYEDALADTEASLALNSTSFKALRTRARIHLHLEKYDAAVADF</sequence>
<accession>M2QEL9</accession>
<feature type="non-terminal residue" evidence="2">
    <location>
        <position position="1"/>
    </location>
</feature>